<accession>A0A1U7LNA0</accession>
<reference evidence="3 4" key="1">
    <citation type="submission" date="2016-04" db="EMBL/GenBank/DDBJ databases">
        <title>Evolutionary innovation and constraint leading to complex multicellularity in the Ascomycota.</title>
        <authorList>
            <person name="Cisse O."/>
            <person name="Nguyen A."/>
            <person name="Hewitt D.A."/>
            <person name="Jedd G."/>
            <person name="Stajich J.E."/>
        </authorList>
    </citation>
    <scope>NUCLEOTIDE SEQUENCE [LARGE SCALE GENOMIC DNA]</scope>
    <source>
        <strain evidence="3 4">DAH-3</strain>
    </source>
</reference>
<sequence length="362" mass="40603">MKFEKSTFLLHGVILSHVLVAVSMKCNGLECLCLKSGLDVDEASEGAPTDNGSDRSNLAAGISDNFVHSNLDSKGSITDVRRDRDLPPKKRLFYRNEYAPTFDGIHKPNFDLISDKPTSSTTNPINSVVRCSNSAKDSPLHGLGDEKSGRDNDLIISVEKSDWDDQNIQLYGKRRTTRHDRDRDLPPKKRIFYRNEYASTTFDGIPKPNIVQTFDLISDRPPSSTTNQINSVLRYSSNYAGNNLFHGLGDEKSGRDHETIISVEKSDWDDQNIQTSGKRTTTKIALGRSKGAYEESSDDWNRKSQGAKTKVSDLSFDGKSDNKIYDKTHRKENYIWNLRVSKTEPINESPGLQSLDLSSQYA</sequence>
<proteinExistence type="predicted"/>
<comment type="caution">
    <text evidence="3">The sequence shown here is derived from an EMBL/GenBank/DDBJ whole genome shotgun (WGS) entry which is preliminary data.</text>
</comment>
<gene>
    <name evidence="3" type="ORF">NEOLI_003842</name>
</gene>
<protein>
    <submittedName>
        <fullName evidence="3">Uncharacterized protein</fullName>
    </submittedName>
</protein>
<organism evidence="3 4">
    <name type="scientific">Neolecta irregularis (strain DAH-3)</name>
    <dbReference type="NCBI Taxonomy" id="1198029"/>
    <lineage>
        <taxon>Eukaryota</taxon>
        <taxon>Fungi</taxon>
        <taxon>Dikarya</taxon>
        <taxon>Ascomycota</taxon>
        <taxon>Taphrinomycotina</taxon>
        <taxon>Neolectales</taxon>
        <taxon>Neolectaceae</taxon>
        <taxon>Neolecta</taxon>
    </lineage>
</organism>
<feature type="chain" id="PRO_5012662575" evidence="2">
    <location>
        <begin position="29"/>
        <end position="362"/>
    </location>
</feature>
<dbReference type="EMBL" id="LXFE01001031">
    <property type="protein sequence ID" value="OLL24022.1"/>
    <property type="molecule type" value="Genomic_DNA"/>
</dbReference>
<feature type="region of interest" description="Disordered" evidence="1">
    <location>
        <begin position="290"/>
        <end position="312"/>
    </location>
</feature>
<feature type="region of interest" description="Disordered" evidence="1">
    <location>
        <begin position="132"/>
        <end position="151"/>
    </location>
</feature>
<evidence type="ECO:0000256" key="2">
    <source>
        <dbReference type="SAM" id="SignalP"/>
    </source>
</evidence>
<evidence type="ECO:0000256" key="1">
    <source>
        <dbReference type="SAM" id="MobiDB-lite"/>
    </source>
</evidence>
<dbReference type="AlphaFoldDB" id="A0A1U7LNA0"/>
<keyword evidence="2" id="KW-0732">Signal</keyword>
<evidence type="ECO:0000313" key="4">
    <source>
        <dbReference type="Proteomes" id="UP000186594"/>
    </source>
</evidence>
<keyword evidence="4" id="KW-1185">Reference proteome</keyword>
<evidence type="ECO:0000313" key="3">
    <source>
        <dbReference type="EMBL" id="OLL24022.1"/>
    </source>
</evidence>
<name>A0A1U7LNA0_NEOID</name>
<feature type="signal peptide" evidence="2">
    <location>
        <begin position="1"/>
        <end position="28"/>
    </location>
</feature>
<feature type="non-terminal residue" evidence="3">
    <location>
        <position position="362"/>
    </location>
</feature>
<dbReference type="Proteomes" id="UP000186594">
    <property type="component" value="Unassembled WGS sequence"/>
</dbReference>